<dbReference type="Proteomes" id="UP000234681">
    <property type="component" value="Chromosome 17"/>
</dbReference>
<dbReference type="EMBL" id="CH473977">
    <property type="protein sequence ID" value="EDL98395.1"/>
    <property type="molecule type" value="Genomic_DNA"/>
</dbReference>
<gene>
    <name evidence="1" type="ORF">rCG_43979</name>
</gene>
<organism evidence="1 2">
    <name type="scientific">Rattus norvegicus</name>
    <name type="common">Rat</name>
    <dbReference type="NCBI Taxonomy" id="10116"/>
    <lineage>
        <taxon>Eukaryota</taxon>
        <taxon>Metazoa</taxon>
        <taxon>Chordata</taxon>
        <taxon>Craniata</taxon>
        <taxon>Vertebrata</taxon>
        <taxon>Euteleostomi</taxon>
        <taxon>Mammalia</taxon>
        <taxon>Eutheria</taxon>
        <taxon>Euarchontoglires</taxon>
        <taxon>Glires</taxon>
        <taxon>Rodentia</taxon>
        <taxon>Myomorpha</taxon>
        <taxon>Muroidea</taxon>
        <taxon>Muridae</taxon>
        <taxon>Murinae</taxon>
        <taxon>Rattus</taxon>
    </lineage>
</organism>
<sequence length="67" mass="7115">MVPADSRLRWPIVQLESQNLLSAPCGRTYCNPWPGSLTAGWGLGRQGEVAEDWGGMLEACGGLGKGI</sequence>
<accession>A6J7P5</accession>
<dbReference type="AlphaFoldDB" id="A6J7P5"/>
<proteinExistence type="predicted"/>
<protein>
    <submittedName>
        <fullName evidence="1">RCG43979</fullName>
    </submittedName>
</protein>
<evidence type="ECO:0000313" key="2">
    <source>
        <dbReference type="Proteomes" id="UP000234681"/>
    </source>
</evidence>
<evidence type="ECO:0000313" key="1">
    <source>
        <dbReference type="EMBL" id="EDL98395.1"/>
    </source>
</evidence>
<reference evidence="2" key="1">
    <citation type="submission" date="2005-09" db="EMBL/GenBank/DDBJ databases">
        <authorList>
            <person name="Mural R.J."/>
            <person name="Li P.W."/>
            <person name="Adams M.D."/>
            <person name="Amanatides P.G."/>
            <person name="Baden-Tillson H."/>
            <person name="Barnstead M."/>
            <person name="Chin S.H."/>
            <person name="Dew I."/>
            <person name="Evans C.A."/>
            <person name="Ferriera S."/>
            <person name="Flanigan M."/>
            <person name="Fosler C."/>
            <person name="Glodek A."/>
            <person name="Gu Z."/>
            <person name="Holt R.A."/>
            <person name="Jennings D."/>
            <person name="Kraft C.L."/>
            <person name="Lu F."/>
            <person name="Nguyen T."/>
            <person name="Nusskern D.R."/>
            <person name="Pfannkoch C.M."/>
            <person name="Sitter C."/>
            <person name="Sutton G.G."/>
            <person name="Venter J.C."/>
            <person name="Wang Z."/>
            <person name="Woodage T."/>
            <person name="Zheng X.H."/>
            <person name="Zhong F."/>
        </authorList>
    </citation>
    <scope>NUCLEOTIDE SEQUENCE [LARGE SCALE GENOMIC DNA]</scope>
    <source>
        <strain>BN</strain>
        <strain evidence="2">Sprague-Dawley</strain>
    </source>
</reference>
<name>A6J7P5_RAT</name>